<dbReference type="EMBL" id="MODZ01000008">
    <property type="protein sequence ID" value="OIJ35596.1"/>
    <property type="molecule type" value="Genomic_DNA"/>
</dbReference>
<organism evidence="1 2">
    <name type="scientific">Rothia kristinae</name>
    <dbReference type="NCBI Taxonomy" id="37923"/>
    <lineage>
        <taxon>Bacteria</taxon>
        <taxon>Bacillati</taxon>
        <taxon>Actinomycetota</taxon>
        <taxon>Actinomycetes</taxon>
        <taxon>Micrococcales</taxon>
        <taxon>Micrococcaceae</taxon>
        <taxon>Rothia</taxon>
    </lineage>
</organism>
<comment type="caution">
    <text evidence="1">The sequence shown here is derived from an EMBL/GenBank/DDBJ whole genome shotgun (WGS) entry which is preliminary data.</text>
</comment>
<dbReference type="InterPro" id="IPR013382">
    <property type="entry name" value="CRISPR-assoc_prot_Cse2"/>
</dbReference>
<reference evidence="1 2" key="1">
    <citation type="submission" date="2016-10" db="EMBL/GenBank/DDBJ databases">
        <title>Draft genome sequence of strain LCT isolated from the Shenzhou X spacecraft of China.</title>
        <authorList>
            <person name="Huang B."/>
        </authorList>
    </citation>
    <scope>NUCLEOTIDE SEQUENCE [LARGE SCALE GENOMIC DNA]</scope>
    <source>
        <strain evidence="1 2">LCT-H5</strain>
    </source>
</reference>
<dbReference type="NCBIfam" id="TIGR02548">
    <property type="entry name" value="casB_cse2"/>
    <property type="match status" value="1"/>
</dbReference>
<dbReference type="Gene3D" id="1.10.520.40">
    <property type="entry name" value="CRISPR-associated protein Cse2"/>
    <property type="match status" value="1"/>
</dbReference>
<evidence type="ECO:0000313" key="1">
    <source>
        <dbReference type="EMBL" id="OIJ35596.1"/>
    </source>
</evidence>
<accession>A0A1S2MZ30</accession>
<name>A0A1S2MZ30_9MICC</name>
<gene>
    <name evidence="1" type="ORF">BK826_07135</name>
</gene>
<dbReference type="Pfam" id="PF09485">
    <property type="entry name" value="CRISPR_Cse2"/>
    <property type="match status" value="1"/>
</dbReference>
<proteinExistence type="predicted"/>
<dbReference type="Proteomes" id="UP000179540">
    <property type="component" value="Unassembled WGS sequence"/>
</dbReference>
<evidence type="ECO:0000313" key="2">
    <source>
        <dbReference type="Proteomes" id="UP000179540"/>
    </source>
</evidence>
<dbReference type="AlphaFoldDB" id="A0A1S2MZ30"/>
<sequence length="198" mass="21427">MVSRTVQTLYRQLSGEDARYAASARATLSRLRQAVGRAPEQDPLAWSVVLDQVVPDLPEHLLGRGDAASPSETGAFLALTLYALHQRGNTASMHTSRTDLGYAVGRLAQKADSGSIKPRFDALMAARTPAATAYQLRSLISLLSSAEIPLDYGRLAEDLAALRNPVRRQGVLLRWGRGFARGYQEKPSGRSAKDQAPA</sequence>
<dbReference type="InterPro" id="IPR038287">
    <property type="entry name" value="Cse2_sf"/>
</dbReference>
<protein>
    <submittedName>
        <fullName evidence="1">Type I-E CRISPR-associated protein Cse2/CasB</fullName>
    </submittedName>
</protein>